<dbReference type="GeneID" id="2684442"/>
<dbReference type="InterPro" id="IPR012677">
    <property type="entry name" value="Nucleotide-bd_a/b_plait_sf"/>
</dbReference>
<protein>
    <recommendedName>
        <fullName evidence="3">RRM domain-containing protein</fullName>
    </recommendedName>
</protein>
<keyword evidence="1" id="KW-0694">RNA-binding</keyword>
<reference evidence="4 5" key="1">
    <citation type="journal article" date="2005" name="Nature">
        <title>The genome sequence of the rice blast fungus Magnaporthe grisea.</title>
        <authorList>
            <person name="Dean R.A."/>
            <person name="Talbot N.J."/>
            <person name="Ebbole D.J."/>
            <person name="Farman M.L."/>
            <person name="Mitchell T.K."/>
            <person name="Orbach M.J."/>
            <person name="Thon M."/>
            <person name="Kulkarni R."/>
            <person name="Xu J.R."/>
            <person name="Pan H."/>
            <person name="Read N.D."/>
            <person name="Lee Y.H."/>
            <person name="Carbone I."/>
            <person name="Brown D."/>
            <person name="Oh Y.Y."/>
            <person name="Donofrio N."/>
            <person name="Jeong J.S."/>
            <person name="Soanes D.M."/>
            <person name="Djonovic S."/>
            <person name="Kolomiets E."/>
            <person name="Rehmeyer C."/>
            <person name="Li W."/>
            <person name="Harding M."/>
            <person name="Kim S."/>
            <person name="Lebrun M.H."/>
            <person name="Bohnert H."/>
            <person name="Coughlan S."/>
            <person name="Butler J."/>
            <person name="Calvo S."/>
            <person name="Ma L.J."/>
            <person name="Nicol R."/>
            <person name="Purcell S."/>
            <person name="Nusbaum C."/>
            <person name="Galagan J.E."/>
            <person name="Birren B.W."/>
        </authorList>
    </citation>
    <scope>NUCLEOTIDE SEQUENCE [LARGE SCALE GENOMIC DNA]</scope>
    <source>
        <strain evidence="5">70-15 / ATCC MYA-4617 / FGSC 8958</strain>
    </source>
</reference>
<feature type="domain" description="RRM" evidence="3">
    <location>
        <begin position="74"/>
        <end position="160"/>
    </location>
</feature>
<dbReference type="eggNOG" id="ENOG502S58E">
    <property type="taxonomic scope" value="Eukaryota"/>
</dbReference>
<feature type="compositionally biased region" description="Basic and acidic residues" evidence="2">
    <location>
        <begin position="166"/>
        <end position="184"/>
    </location>
</feature>
<reference key="2">
    <citation type="submission" date="2011-05" db="EMBL/GenBank/DDBJ databases">
        <title>The Genome Sequence of Magnaporthe oryzae 70-15.</title>
        <authorList>
            <consortium name="The Broad Institute Genome Sequencing Platform"/>
            <person name="Ma L.-J."/>
            <person name="Dead R."/>
            <person name="Young S.K."/>
            <person name="Zeng Q."/>
            <person name="Gargeya S."/>
            <person name="Fitzgerald M."/>
            <person name="Haas B."/>
            <person name="Abouelleil A."/>
            <person name="Alvarado L."/>
            <person name="Arachchi H.M."/>
            <person name="Berlin A."/>
            <person name="Brown A."/>
            <person name="Chapman S.B."/>
            <person name="Chen Z."/>
            <person name="Dunbar C."/>
            <person name="Freedman E."/>
            <person name="Gearin G."/>
            <person name="Gellesch M."/>
            <person name="Goldberg J."/>
            <person name="Griggs A."/>
            <person name="Gujja S."/>
            <person name="Heiman D."/>
            <person name="Howarth C."/>
            <person name="Larson L."/>
            <person name="Lui A."/>
            <person name="MacDonald P.J.P."/>
            <person name="Mehta T."/>
            <person name="Montmayeur A."/>
            <person name="Murphy C."/>
            <person name="Neiman D."/>
            <person name="Pearson M."/>
            <person name="Priest M."/>
            <person name="Roberts A."/>
            <person name="Saif S."/>
            <person name="Shea T."/>
            <person name="Shenoy N."/>
            <person name="Sisk P."/>
            <person name="Stolte C."/>
            <person name="Sykes S."/>
            <person name="Yandava C."/>
            <person name="Wortman J."/>
            <person name="Nusbaum C."/>
            <person name="Birren B."/>
        </authorList>
    </citation>
    <scope>NUCLEOTIDE SEQUENCE</scope>
    <source>
        <strain>70-15</strain>
    </source>
</reference>
<proteinExistence type="predicted"/>
<dbReference type="HOGENOM" id="CLU_1082106_0_0_1"/>
<name>G4N880_PYRO7</name>
<dbReference type="SUPFAM" id="SSF54928">
    <property type="entry name" value="RNA-binding domain, RBD"/>
    <property type="match status" value="1"/>
</dbReference>
<evidence type="ECO:0000313" key="5">
    <source>
        <dbReference type="Proteomes" id="UP000009058"/>
    </source>
</evidence>
<dbReference type="PROSITE" id="PS50102">
    <property type="entry name" value="RRM"/>
    <property type="match status" value="1"/>
</dbReference>
<evidence type="ECO:0000256" key="2">
    <source>
        <dbReference type="SAM" id="MobiDB-lite"/>
    </source>
</evidence>
<dbReference type="GO" id="GO:0003723">
    <property type="term" value="F:RNA binding"/>
    <property type="evidence" value="ECO:0007669"/>
    <property type="project" value="UniProtKB-UniRule"/>
</dbReference>
<dbReference type="SMART" id="SM00360">
    <property type="entry name" value="RRM"/>
    <property type="match status" value="1"/>
</dbReference>
<dbReference type="RefSeq" id="XP_003717300.1">
    <property type="nucleotide sequence ID" value="XM_003717252.1"/>
</dbReference>
<dbReference type="SMR" id="G4N880"/>
<keyword evidence="5" id="KW-1185">Reference proteome</keyword>
<evidence type="ECO:0000256" key="1">
    <source>
        <dbReference type="PROSITE-ProRule" id="PRU00176"/>
    </source>
</evidence>
<dbReference type="Gene3D" id="3.30.70.330">
    <property type="match status" value="1"/>
</dbReference>
<dbReference type="OrthoDB" id="272703at2759"/>
<dbReference type="VEuPathDB" id="FungiDB:MGG_12864"/>
<gene>
    <name evidence="4" type="ORF">MGG_12864</name>
</gene>
<dbReference type="AlphaFoldDB" id="G4N880"/>
<organism evidence="4 5">
    <name type="scientific">Pyricularia oryzae (strain 70-15 / ATCC MYA-4617 / FGSC 8958)</name>
    <name type="common">Rice blast fungus</name>
    <name type="synonym">Magnaporthe oryzae</name>
    <dbReference type="NCBI Taxonomy" id="242507"/>
    <lineage>
        <taxon>Eukaryota</taxon>
        <taxon>Fungi</taxon>
        <taxon>Dikarya</taxon>
        <taxon>Ascomycota</taxon>
        <taxon>Pezizomycotina</taxon>
        <taxon>Sordariomycetes</taxon>
        <taxon>Sordariomycetidae</taxon>
        <taxon>Magnaporthales</taxon>
        <taxon>Pyriculariaceae</taxon>
        <taxon>Pyricularia</taxon>
    </lineage>
</organism>
<dbReference type="KEGG" id="mgr:MGG_12864"/>
<accession>G4N880</accession>
<dbReference type="EMBL" id="CM001234">
    <property type="protein sequence ID" value="EHA50981.1"/>
    <property type="molecule type" value="Genomic_DNA"/>
</dbReference>
<evidence type="ECO:0000313" key="4">
    <source>
        <dbReference type="EMBL" id="EHA50981.1"/>
    </source>
</evidence>
<sequence>MRVAETADGGIATMSVGRTPPSTDGATGPDRGPHRRGTPMSKGVPVGIIDERGIEQGPYGAIEHFSQSHVTSGRRLYVGGLDKMINQQHNQEEVREILAGSHPIAISKRITPHPSTSNMPGKHHYCFVDFATAQEASTAAMATNGRFWAGGRLRVSMAREVPDRLRERAVPAKDNETLRKRAADDDPLSAGQQSSWRKRPANDHSGVGTSQPTGSLASASWRSKNPEQKPNVMLSLGMAVLHNPWTKLTRCIINYKV</sequence>
<dbReference type="Proteomes" id="UP000009058">
    <property type="component" value="Chromosome 4"/>
</dbReference>
<feature type="region of interest" description="Disordered" evidence="2">
    <location>
        <begin position="1"/>
        <end position="45"/>
    </location>
</feature>
<dbReference type="InterPro" id="IPR000504">
    <property type="entry name" value="RRM_dom"/>
</dbReference>
<feature type="compositionally biased region" description="Polar residues" evidence="2">
    <location>
        <begin position="207"/>
        <end position="223"/>
    </location>
</feature>
<dbReference type="InterPro" id="IPR035979">
    <property type="entry name" value="RBD_domain_sf"/>
</dbReference>
<evidence type="ECO:0000259" key="3">
    <source>
        <dbReference type="PROSITE" id="PS50102"/>
    </source>
</evidence>
<feature type="region of interest" description="Disordered" evidence="2">
    <location>
        <begin position="166"/>
        <end position="227"/>
    </location>
</feature>
<dbReference type="InParanoid" id="G4N880"/>